<keyword evidence="11" id="KW-1185">Reference proteome</keyword>
<dbReference type="AlphaFoldDB" id="A0A5N5TDZ1"/>
<evidence type="ECO:0000256" key="7">
    <source>
        <dbReference type="ARBA" id="ARBA00023136"/>
    </source>
</evidence>
<evidence type="ECO:0000256" key="4">
    <source>
        <dbReference type="ARBA" id="ARBA00022692"/>
    </source>
</evidence>
<dbReference type="GO" id="GO:0016051">
    <property type="term" value="P:carbohydrate biosynthetic process"/>
    <property type="evidence" value="ECO:0007669"/>
    <property type="project" value="InterPro"/>
</dbReference>
<dbReference type="EC" id="2.8.2.-" evidence="9"/>
<evidence type="ECO:0000256" key="5">
    <source>
        <dbReference type="ARBA" id="ARBA00022989"/>
    </source>
</evidence>
<feature type="non-terminal residue" evidence="10">
    <location>
        <position position="1"/>
    </location>
</feature>
<reference evidence="10 11" key="1">
    <citation type="journal article" date="2019" name="PLoS Biol.">
        <title>Sex chromosomes control vertical transmission of feminizing Wolbachia symbionts in an isopod.</title>
        <authorList>
            <person name="Becking T."/>
            <person name="Chebbi M.A."/>
            <person name="Giraud I."/>
            <person name="Moumen B."/>
            <person name="Laverre T."/>
            <person name="Caubet Y."/>
            <person name="Peccoud J."/>
            <person name="Gilbert C."/>
            <person name="Cordaux R."/>
        </authorList>
    </citation>
    <scope>NUCLEOTIDE SEQUENCE [LARGE SCALE GENOMIC DNA]</scope>
    <source>
        <strain evidence="10">ANa2</strain>
        <tissue evidence="10">Whole body excluding digestive tract and cuticle</tissue>
    </source>
</reference>
<evidence type="ECO:0000256" key="9">
    <source>
        <dbReference type="RuleBase" id="RU364020"/>
    </source>
</evidence>
<dbReference type="InterPro" id="IPR027417">
    <property type="entry name" value="P-loop_NTPase"/>
</dbReference>
<proteinExistence type="inferred from homology"/>
<accession>A0A5N5TDZ1</accession>
<dbReference type="Pfam" id="PF03567">
    <property type="entry name" value="Sulfotransfer_2"/>
    <property type="match status" value="1"/>
</dbReference>
<evidence type="ECO:0000256" key="2">
    <source>
        <dbReference type="ARBA" id="ARBA00006339"/>
    </source>
</evidence>
<dbReference type="OrthoDB" id="2019940at2759"/>
<evidence type="ECO:0000313" key="10">
    <source>
        <dbReference type="EMBL" id="KAB7504761.1"/>
    </source>
</evidence>
<dbReference type="PANTHER" id="PTHR12137">
    <property type="entry name" value="CARBOHYDRATE SULFOTRANSFERASE"/>
    <property type="match status" value="1"/>
</dbReference>
<keyword evidence="4" id="KW-0812">Transmembrane</keyword>
<keyword evidence="5" id="KW-1133">Transmembrane helix</keyword>
<keyword evidence="9" id="KW-0119">Carbohydrate metabolism</keyword>
<organism evidence="10 11">
    <name type="scientific">Armadillidium nasatum</name>
    <dbReference type="NCBI Taxonomy" id="96803"/>
    <lineage>
        <taxon>Eukaryota</taxon>
        <taxon>Metazoa</taxon>
        <taxon>Ecdysozoa</taxon>
        <taxon>Arthropoda</taxon>
        <taxon>Crustacea</taxon>
        <taxon>Multicrustacea</taxon>
        <taxon>Malacostraca</taxon>
        <taxon>Eumalacostraca</taxon>
        <taxon>Peracarida</taxon>
        <taxon>Isopoda</taxon>
        <taxon>Oniscidea</taxon>
        <taxon>Crinocheta</taxon>
        <taxon>Armadillidiidae</taxon>
        <taxon>Armadillidium</taxon>
    </lineage>
</organism>
<comment type="caution">
    <text evidence="10">The sequence shown here is derived from an EMBL/GenBank/DDBJ whole genome shotgun (WGS) entry which is preliminary data.</text>
</comment>
<evidence type="ECO:0000256" key="3">
    <source>
        <dbReference type="ARBA" id="ARBA00022679"/>
    </source>
</evidence>
<dbReference type="Proteomes" id="UP000326759">
    <property type="component" value="Unassembled WGS sequence"/>
</dbReference>
<dbReference type="GO" id="GO:0008146">
    <property type="term" value="F:sulfotransferase activity"/>
    <property type="evidence" value="ECO:0007669"/>
    <property type="project" value="InterPro"/>
</dbReference>
<dbReference type="InterPro" id="IPR005331">
    <property type="entry name" value="Sulfotransferase"/>
</dbReference>
<comment type="subcellular location">
    <subcellularLocation>
        <location evidence="1 9">Golgi apparatus membrane</location>
        <topology evidence="1 9">Single-pass type II membrane protein</topology>
    </subcellularLocation>
</comment>
<keyword evidence="3 9" id="KW-0808">Transferase</keyword>
<dbReference type="SUPFAM" id="SSF52540">
    <property type="entry name" value="P-loop containing nucleoside triphosphate hydrolases"/>
    <property type="match status" value="1"/>
</dbReference>
<comment type="similarity">
    <text evidence="2 9">Belongs to the sulfotransferase 2 family.</text>
</comment>
<keyword evidence="8 9" id="KW-0325">Glycoprotein</keyword>
<protein>
    <recommendedName>
        <fullName evidence="9">Carbohydrate sulfotransferase</fullName>
        <ecNumber evidence="9">2.8.2.-</ecNumber>
    </recommendedName>
</protein>
<keyword evidence="6 9" id="KW-0333">Golgi apparatus</keyword>
<evidence type="ECO:0000256" key="1">
    <source>
        <dbReference type="ARBA" id="ARBA00004323"/>
    </source>
</evidence>
<name>A0A5N5TDZ1_9CRUS</name>
<dbReference type="PANTHER" id="PTHR12137:SF54">
    <property type="entry name" value="CARBOHYDRATE SULFOTRANSFERASE"/>
    <property type="match status" value="1"/>
</dbReference>
<dbReference type="InterPro" id="IPR018011">
    <property type="entry name" value="Carb_sulfotrans_8-10"/>
</dbReference>
<dbReference type="GO" id="GO:0000139">
    <property type="term" value="C:Golgi membrane"/>
    <property type="evidence" value="ECO:0007669"/>
    <property type="project" value="UniProtKB-SubCell"/>
</dbReference>
<dbReference type="EMBL" id="SEYY01002448">
    <property type="protein sequence ID" value="KAB7504761.1"/>
    <property type="molecule type" value="Genomic_DNA"/>
</dbReference>
<gene>
    <name evidence="10" type="primary">CHST14</name>
    <name evidence="10" type="ORF">Anas_12079</name>
</gene>
<sequence length="168" mass="19912">EDDILHRLQNYKKFVVVRHPFERVISAFKNKFEKNYTSSQYFKKRFGVLILKRFRNGDSFNVNGDGVKFSEFVRYMIDTYNDDPSKLNEHWAPVDQLCHPCDVRYNIIGKYENLEEDAQHILESINAPKDVHFPPIKPSQTTKLVDAYIDTLSNDQLEGFDEYTRKRL</sequence>
<evidence type="ECO:0000256" key="8">
    <source>
        <dbReference type="ARBA" id="ARBA00023180"/>
    </source>
</evidence>
<evidence type="ECO:0000256" key="6">
    <source>
        <dbReference type="ARBA" id="ARBA00023034"/>
    </source>
</evidence>
<evidence type="ECO:0000313" key="11">
    <source>
        <dbReference type="Proteomes" id="UP000326759"/>
    </source>
</evidence>
<keyword evidence="9" id="KW-0735">Signal-anchor</keyword>
<keyword evidence="7" id="KW-0472">Membrane</keyword>